<sequence>MEAVPTSALTDLVVRLVDLCRRRAGAVAALFLALTVAAGWYTAANIRMDTDTDRLLSADLPWKQQERAYDAAFPQFQRRLVAVIDGTTPDRADDAAAALAARLEQRPNLFRSVRRGDAPYLRTHGLLFLKEAELRELADRLIEAQPMIGSLAADPSPRGLFAAINLLLEGVKRGQLDLAATAPILDGIADAAESAVRGEERPLSWQALFTGREPGPLDLRRFVLIQPALDFGSLSPTVSATDAVRAAVRELGLTPDAGVRVRLTGNIAMEEEEFRTVADGAEVSAAGSLLAVAVLLFLCLRSGRLILPILLTLVAGLAFTFGFAVAAVGTLNPISIAFAVLFIGMGVDFGIQVATRYRDRRHAVPDPADAMRDTARGIAGPLLLAAATTAAGFLAFLPTDYVGVSQLGLIAGAGMAIAAACNLTLLPALLTLFRPRPEPEPVGYAALAPLDRLLVERRRAVLTVALGLGVAGLLALPLLRFDFNPVNLRDAKTEAVSTALELMADRDTTPFTVQILARSPAEAAALADRLEALPEVFRALSIASFVPGGQDRKLPILDDLNLLLGPTLTPLSVAPPPTPAQIRAAMAETVERLRALPGGEARAARPAAALSAVLAADDATLARFGRAVAAGLPGRLDALRGLLSAGPVTPDTIPADFRRDWVTADGRARVEVSPAGDGRDPDTLVRFVAAVRAVAPAATGTAVTIQESAHVIVGAFRDAGLVALGAIVIVLFTVLRRPLDVALVLAPLALATVLTGAVAVAAGLALNFANIIALPLLLGAGVAFAIYYVVNARAGQDRPLQSSTTRAVFYSALTTAVAFGSLALSNHPGTASMGLLLLIGLGVILLTVFLLLPALLAAARE</sequence>
<feature type="transmembrane region" description="Helical" evidence="6">
    <location>
        <begin position="715"/>
        <end position="735"/>
    </location>
</feature>
<evidence type="ECO:0000259" key="7">
    <source>
        <dbReference type="Pfam" id="PF03176"/>
    </source>
</evidence>
<dbReference type="PANTHER" id="PTHR33406">
    <property type="entry name" value="MEMBRANE PROTEIN MJ1562-RELATED"/>
    <property type="match status" value="1"/>
</dbReference>
<evidence type="ECO:0000313" key="9">
    <source>
        <dbReference type="Proteomes" id="UP000584642"/>
    </source>
</evidence>
<feature type="transmembrane region" description="Helical" evidence="6">
    <location>
        <begin position="836"/>
        <end position="859"/>
    </location>
</feature>
<evidence type="ECO:0000256" key="5">
    <source>
        <dbReference type="ARBA" id="ARBA00023136"/>
    </source>
</evidence>
<dbReference type="EMBL" id="JABFDB010000027">
    <property type="protein sequence ID" value="NYZ23382.1"/>
    <property type="molecule type" value="Genomic_DNA"/>
</dbReference>
<feature type="transmembrane region" description="Helical" evidence="6">
    <location>
        <begin position="24"/>
        <end position="43"/>
    </location>
</feature>
<evidence type="ECO:0000256" key="6">
    <source>
        <dbReference type="SAM" id="Phobius"/>
    </source>
</evidence>
<dbReference type="Gene3D" id="1.20.1640.10">
    <property type="entry name" value="Multidrug efflux transporter AcrB transmembrane domain"/>
    <property type="match status" value="2"/>
</dbReference>
<feature type="transmembrane region" description="Helical" evidence="6">
    <location>
        <begin position="283"/>
        <end position="300"/>
    </location>
</feature>
<feature type="domain" description="Membrane transport protein MMPL" evidence="7">
    <location>
        <begin position="239"/>
        <end position="434"/>
    </location>
</feature>
<evidence type="ECO:0000256" key="3">
    <source>
        <dbReference type="ARBA" id="ARBA00022692"/>
    </source>
</evidence>
<dbReference type="RefSeq" id="WP_180285160.1">
    <property type="nucleotide sequence ID" value="NZ_JABFDB010000027.1"/>
</dbReference>
<feature type="transmembrane region" description="Helical" evidence="6">
    <location>
        <begin position="307"/>
        <end position="328"/>
    </location>
</feature>
<dbReference type="PANTHER" id="PTHR33406:SF13">
    <property type="entry name" value="MEMBRANE PROTEIN YDFJ"/>
    <property type="match status" value="1"/>
</dbReference>
<dbReference type="Proteomes" id="UP000584642">
    <property type="component" value="Unassembled WGS sequence"/>
</dbReference>
<feature type="transmembrane region" description="Helical" evidence="6">
    <location>
        <begin position="807"/>
        <end position="824"/>
    </location>
</feature>
<feature type="transmembrane region" description="Helical" evidence="6">
    <location>
        <begin position="378"/>
        <end position="397"/>
    </location>
</feature>
<reference evidence="8 9" key="1">
    <citation type="submission" date="2020-05" db="EMBL/GenBank/DDBJ databases">
        <title>Azospirillum oleiclasticum sp. nov, a nitrogen-fixing and heavy crude oil-emulsifying bacterium isolated from the crude oil of Yumen Oilfield.</title>
        <authorList>
            <person name="Wu D."/>
            <person name="Cai M."/>
            <person name="Zhang X."/>
        </authorList>
    </citation>
    <scope>NUCLEOTIDE SEQUENCE [LARGE SCALE GENOMIC DNA]</scope>
    <source>
        <strain evidence="8 9">ROY-1-1-2</strain>
    </source>
</reference>
<feature type="transmembrane region" description="Helical" evidence="6">
    <location>
        <begin position="772"/>
        <end position="795"/>
    </location>
</feature>
<protein>
    <submittedName>
        <fullName evidence="8">MMPL family transporter</fullName>
    </submittedName>
</protein>
<feature type="transmembrane region" description="Helical" evidence="6">
    <location>
        <begin position="409"/>
        <end position="433"/>
    </location>
</feature>
<feature type="transmembrane region" description="Helical" evidence="6">
    <location>
        <begin position="460"/>
        <end position="479"/>
    </location>
</feature>
<evidence type="ECO:0000256" key="2">
    <source>
        <dbReference type="ARBA" id="ARBA00022475"/>
    </source>
</evidence>
<proteinExistence type="predicted"/>
<dbReference type="NCBIfam" id="TIGR03480">
    <property type="entry name" value="HpnN"/>
    <property type="match status" value="1"/>
</dbReference>
<organism evidence="8 9">
    <name type="scientific">Azospirillum oleiclasticum</name>
    <dbReference type="NCBI Taxonomy" id="2735135"/>
    <lineage>
        <taxon>Bacteria</taxon>
        <taxon>Pseudomonadati</taxon>
        <taxon>Pseudomonadota</taxon>
        <taxon>Alphaproteobacteria</taxon>
        <taxon>Rhodospirillales</taxon>
        <taxon>Azospirillaceae</taxon>
        <taxon>Azospirillum</taxon>
    </lineage>
</organism>
<gene>
    <name evidence="8" type="ORF">HND93_27090</name>
</gene>
<feature type="domain" description="Membrane transport protein MMPL" evidence="7">
    <location>
        <begin position="657"/>
        <end position="858"/>
    </location>
</feature>
<keyword evidence="5 6" id="KW-0472">Membrane</keyword>
<keyword evidence="9" id="KW-1185">Reference proteome</keyword>
<keyword evidence="2" id="KW-1003">Cell membrane</keyword>
<dbReference type="Pfam" id="PF03176">
    <property type="entry name" value="MMPL"/>
    <property type="match status" value="2"/>
</dbReference>
<accession>A0ABX2TH41</accession>
<keyword evidence="3 6" id="KW-0812">Transmembrane</keyword>
<keyword evidence="4 6" id="KW-1133">Transmembrane helix</keyword>
<evidence type="ECO:0000313" key="8">
    <source>
        <dbReference type="EMBL" id="NYZ23382.1"/>
    </source>
</evidence>
<evidence type="ECO:0000256" key="1">
    <source>
        <dbReference type="ARBA" id="ARBA00004651"/>
    </source>
</evidence>
<comment type="caution">
    <text evidence="8">The sequence shown here is derived from an EMBL/GenBank/DDBJ whole genome shotgun (WGS) entry which is preliminary data.</text>
</comment>
<feature type="transmembrane region" description="Helical" evidence="6">
    <location>
        <begin position="334"/>
        <end position="357"/>
    </location>
</feature>
<dbReference type="InterPro" id="IPR004869">
    <property type="entry name" value="MMPL_dom"/>
</dbReference>
<name>A0ABX2TH41_9PROT</name>
<dbReference type="InterPro" id="IPR050545">
    <property type="entry name" value="Mycobact_MmpL"/>
</dbReference>
<feature type="transmembrane region" description="Helical" evidence="6">
    <location>
        <begin position="742"/>
        <end position="766"/>
    </location>
</feature>
<comment type="subcellular location">
    <subcellularLocation>
        <location evidence="1">Cell membrane</location>
        <topology evidence="1">Multi-pass membrane protein</topology>
    </subcellularLocation>
</comment>
<dbReference type="InterPro" id="IPR017841">
    <property type="entry name" value="Hopanoid_biosynth_HpnN"/>
</dbReference>
<dbReference type="SUPFAM" id="SSF82866">
    <property type="entry name" value="Multidrug efflux transporter AcrB transmembrane domain"/>
    <property type="match status" value="2"/>
</dbReference>
<evidence type="ECO:0000256" key="4">
    <source>
        <dbReference type="ARBA" id="ARBA00022989"/>
    </source>
</evidence>